<feature type="domain" description="Uncharacterized protein TP-0789" evidence="1">
    <location>
        <begin position="94"/>
        <end position="244"/>
    </location>
</feature>
<organism evidence="2">
    <name type="scientific">marine metagenome</name>
    <dbReference type="NCBI Taxonomy" id="408172"/>
    <lineage>
        <taxon>unclassified sequences</taxon>
        <taxon>metagenomes</taxon>
        <taxon>ecological metagenomes</taxon>
    </lineage>
</organism>
<sequence>MKITKILIYIAGISFAFGENLSVEKILLNTFHRLDSVNHQFSVNIKEMGKKEKIKNYQISIRWPENGDIMKETRVKPIQDKKRKPSSIWEHQFKNGQKPKRWMTMPITGKLKDISDKKSTKKFTLADLEFTEKDIAENEHSILPSEKIGDYSVYIIESVVKGKNGKAKESKKIWIDMSDYLIHKAEFYTKSGRLYRSVECTDIQTIADIAFPQKIFVKDLKSKSEIFVQLDNIDINPQFETGLFIPKDQ</sequence>
<dbReference type="Pfam" id="PF17131">
    <property type="entry name" value="LolA_like"/>
    <property type="match status" value="1"/>
</dbReference>
<proteinExistence type="predicted"/>
<dbReference type="AlphaFoldDB" id="A0A381ZKP4"/>
<dbReference type="CDD" id="cd16329">
    <property type="entry name" value="LolA_like"/>
    <property type="match status" value="1"/>
</dbReference>
<gene>
    <name evidence="2" type="ORF">METZ01_LOCUS142674</name>
</gene>
<name>A0A381ZKP4_9ZZZZ</name>
<dbReference type="EMBL" id="UINC01021704">
    <property type="protein sequence ID" value="SVA89820.1"/>
    <property type="molecule type" value="Genomic_DNA"/>
</dbReference>
<evidence type="ECO:0000313" key="2">
    <source>
        <dbReference type="EMBL" id="SVA89820.1"/>
    </source>
</evidence>
<reference evidence="2" key="1">
    <citation type="submission" date="2018-05" db="EMBL/GenBank/DDBJ databases">
        <authorList>
            <person name="Lanie J.A."/>
            <person name="Ng W.-L."/>
            <person name="Kazmierczak K.M."/>
            <person name="Andrzejewski T.M."/>
            <person name="Davidsen T.M."/>
            <person name="Wayne K.J."/>
            <person name="Tettelin H."/>
            <person name="Glass J.I."/>
            <person name="Rusch D."/>
            <person name="Podicherti R."/>
            <person name="Tsui H.-C.T."/>
            <person name="Winkler M.E."/>
        </authorList>
    </citation>
    <scope>NUCLEOTIDE SEQUENCE</scope>
</reference>
<accession>A0A381ZKP4</accession>
<protein>
    <recommendedName>
        <fullName evidence="1">Uncharacterized protein TP-0789 domain-containing protein</fullName>
    </recommendedName>
</protein>
<evidence type="ECO:0000259" key="1">
    <source>
        <dbReference type="Pfam" id="PF17131"/>
    </source>
</evidence>
<dbReference type="Gene3D" id="2.50.20.10">
    <property type="entry name" value="Lipoprotein localisation LolA/LolB/LppX"/>
    <property type="match status" value="1"/>
</dbReference>
<dbReference type="InterPro" id="IPR033399">
    <property type="entry name" value="TP_0789-like"/>
</dbReference>